<keyword evidence="3" id="KW-1185">Reference proteome</keyword>
<proteinExistence type="predicted"/>
<protein>
    <submittedName>
        <fullName evidence="2">Uncharacterized protein</fullName>
    </submittedName>
</protein>
<feature type="non-terminal residue" evidence="2">
    <location>
        <position position="118"/>
    </location>
</feature>
<accession>A0A8S1ISU4</accession>
<evidence type="ECO:0000256" key="1">
    <source>
        <dbReference type="SAM" id="MobiDB-lite"/>
    </source>
</evidence>
<name>A0A8S1ISU4_9CHLO</name>
<organism evidence="2 3">
    <name type="scientific">Ostreobium quekettii</name>
    <dbReference type="NCBI Taxonomy" id="121088"/>
    <lineage>
        <taxon>Eukaryota</taxon>
        <taxon>Viridiplantae</taxon>
        <taxon>Chlorophyta</taxon>
        <taxon>core chlorophytes</taxon>
        <taxon>Ulvophyceae</taxon>
        <taxon>TCBD clade</taxon>
        <taxon>Bryopsidales</taxon>
        <taxon>Ostreobineae</taxon>
        <taxon>Ostreobiaceae</taxon>
        <taxon>Ostreobium</taxon>
    </lineage>
</organism>
<dbReference type="EMBL" id="CAJHUC010000521">
    <property type="protein sequence ID" value="CAD7696647.1"/>
    <property type="molecule type" value="Genomic_DNA"/>
</dbReference>
<evidence type="ECO:0000313" key="2">
    <source>
        <dbReference type="EMBL" id="CAD7696647.1"/>
    </source>
</evidence>
<feature type="region of interest" description="Disordered" evidence="1">
    <location>
        <begin position="97"/>
        <end position="118"/>
    </location>
</feature>
<sequence length="118" mass="12762">AENDALRSAMQHPDIPPAPPAPVSKQEPQINISEGAAKAQTTHLQQNHGLDAENDLLPLPLKKHAIGDGPLASSQELPYRVGSKLISAEAVGDIWESSRRERFESELSAATTDEDVYE</sequence>
<feature type="non-terminal residue" evidence="2">
    <location>
        <position position="1"/>
    </location>
</feature>
<reference evidence="2" key="1">
    <citation type="submission" date="2020-12" db="EMBL/GenBank/DDBJ databases">
        <authorList>
            <person name="Iha C."/>
        </authorList>
    </citation>
    <scope>NUCLEOTIDE SEQUENCE</scope>
</reference>
<dbReference type="Proteomes" id="UP000708148">
    <property type="component" value="Unassembled WGS sequence"/>
</dbReference>
<dbReference type="AlphaFoldDB" id="A0A8S1ISU4"/>
<evidence type="ECO:0000313" key="3">
    <source>
        <dbReference type="Proteomes" id="UP000708148"/>
    </source>
</evidence>
<feature type="region of interest" description="Disordered" evidence="1">
    <location>
        <begin position="1"/>
        <end position="46"/>
    </location>
</feature>
<comment type="caution">
    <text evidence="2">The sequence shown here is derived from an EMBL/GenBank/DDBJ whole genome shotgun (WGS) entry which is preliminary data.</text>
</comment>
<gene>
    <name evidence="2" type="ORF">OSTQU699_LOCUS2010</name>
</gene>